<evidence type="ECO:0000313" key="3">
    <source>
        <dbReference type="Proteomes" id="UP000823842"/>
    </source>
</evidence>
<sequence>MKKKSVLATALTAAMLGCTLFGGASTVLAEAEAEETATEVKSEEEFTLKVIYTNEESDGFSILERLYKEMYPNATIEGIAAPWGNGGADTREKELVMLQSGEIPDVGKMIWTKEFAKEGLLVDITDFVESQPVFENLTDGQKDRMMYDGKYYSMTFSNNCVYMIYNKDILEAAGFSEPPATMDEVTALADAILEKGLTTEDGRPIYLTNFEGGNFATDYWVWANGGELMNEDYSETLINSPESIEAYQFMQDLVKNGSAPKIDGTGNQLFVNGQCAFLITGEWDLPAIDDAGINYGVATAPVGTSGTNTVPIGGAEYAVFEGSEHVEEALDWIALYNSEEFQKETGYITDMSLYDDPEFQEVWKNDADVSQRLEAKLVQRDQLQNTKYDFLEAPFIYQDSKNIYADALERILVGLEDVETTMNNAAQQINDGIAAELAG</sequence>
<dbReference type="CDD" id="cd13585">
    <property type="entry name" value="PBP2_TMBP_like"/>
    <property type="match status" value="1"/>
</dbReference>
<dbReference type="Proteomes" id="UP000823842">
    <property type="component" value="Unassembled WGS sequence"/>
</dbReference>
<evidence type="ECO:0000313" key="2">
    <source>
        <dbReference type="EMBL" id="HJB27762.1"/>
    </source>
</evidence>
<gene>
    <name evidence="2" type="ORF">IAA06_03085</name>
</gene>
<proteinExistence type="predicted"/>
<dbReference type="Pfam" id="PF01547">
    <property type="entry name" value="SBP_bac_1"/>
    <property type="match status" value="1"/>
</dbReference>
<dbReference type="AlphaFoldDB" id="A0A9D2RV23"/>
<comment type="caution">
    <text evidence="2">The sequence shown here is derived from an EMBL/GenBank/DDBJ whole genome shotgun (WGS) entry which is preliminary data.</text>
</comment>
<accession>A0A9D2RV23</accession>
<feature type="signal peptide" evidence="1">
    <location>
        <begin position="1"/>
        <end position="29"/>
    </location>
</feature>
<feature type="chain" id="PRO_5039512860" evidence="1">
    <location>
        <begin position="30"/>
        <end position="439"/>
    </location>
</feature>
<reference evidence="2" key="1">
    <citation type="journal article" date="2021" name="PeerJ">
        <title>Extensive microbial diversity within the chicken gut microbiome revealed by metagenomics and culture.</title>
        <authorList>
            <person name="Gilroy R."/>
            <person name="Ravi A."/>
            <person name="Getino M."/>
            <person name="Pursley I."/>
            <person name="Horton D.L."/>
            <person name="Alikhan N.F."/>
            <person name="Baker D."/>
            <person name="Gharbi K."/>
            <person name="Hall N."/>
            <person name="Watson M."/>
            <person name="Adriaenssens E.M."/>
            <person name="Foster-Nyarko E."/>
            <person name="Jarju S."/>
            <person name="Secka A."/>
            <person name="Antonio M."/>
            <person name="Oren A."/>
            <person name="Chaudhuri R.R."/>
            <person name="La Ragione R."/>
            <person name="Hildebrand F."/>
            <person name="Pallen M.J."/>
        </authorList>
    </citation>
    <scope>NUCLEOTIDE SEQUENCE</scope>
    <source>
        <strain evidence="2">ChiSjej1B19-5720</strain>
    </source>
</reference>
<protein>
    <submittedName>
        <fullName evidence="2">Sugar ABC transporter substrate-binding protein</fullName>
    </submittedName>
</protein>
<dbReference type="EMBL" id="DWYZ01000069">
    <property type="protein sequence ID" value="HJB27762.1"/>
    <property type="molecule type" value="Genomic_DNA"/>
</dbReference>
<reference evidence="2" key="2">
    <citation type="submission" date="2021-04" db="EMBL/GenBank/DDBJ databases">
        <authorList>
            <person name="Gilroy R."/>
        </authorList>
    </citation>
    <scope>NUCLEOTIDE SEQUENCE</scope>
    <source>
        <strain evidence="2">ChiSjej1B19-5720</strain>
    </source>
</reference>
<dbReference type="PANTHER" id="PTHR43649">
    <property type="entry name" value="ARABINOSE-BINDING PROTEIN-RELATED"/>
    <property type="match status" value="1"/>
</dbReference>
<name>A0A9D2RV23_9FIRM</name>
<organism evidence="2 3">
    <name type="scientific">Candidatus Blautia faecavium</name>
    <dbReference type="NCBI Taxonomy" id="2838487"/>
    <lineage>
        <taxon>Bacteria</taxon>
        <taxon>Bacillati</taxon>
        <taxon>Bacillota</taxon>
        <taxon>Clostridia</taxon>
        <taxon>Lachnospirales</taxon>
        <taxon>Lachnospiraceae</taxon>
        <taxon>Blautia</taxon>
    </lineage>
</organism>
<dbReference type="Gene3D" id="3.40.190.10">
    <property type="entry name" value="Periplasmic binding protein-like II"/>
    <property type="match status" value="1"/>
</dbReference>
<dbReference type="PROSITE" id="PS51257">
    <property type="entry name" value="PROKAR_LIPOPROTEIN"/>
    <property type="match status" value="1"/>
</dbReference>
<keyword evidence="1" id="KW-0732">Signal</keyword>
<dbReference type="PANTHER" id="PTHR43649:SF30">
    <property type="entry name" value="ABC TRANSPORTER SUBSTRATE-BINDING PROTEIN"/>
    <property type="match status" value="1"/>
</dbReference>
<dbReference type="SUPFAM" id="SSF53850">
    <property type="entry name" value="Periplasmic binding protein-like II"/>
    <property type="match status" value="1"/>
</dbReference>
<evidence type="ECO:0000256" key="1">
    <source>
        <dbReference type="SAM" id="SignalP"/>
    </source>
</evidence>
<dbReference type="InterPro" id="IPR050490">
    <property type="entry name" value="Bact_solute-bd_prot1"/>
</dbReference>
<dbReference type="InterPro" id="IPR006059">
    <property type="entry name" value="SBP"/>
</dbReference>